<keyword evidence="5" id="KW-1185">Reference proteome</keyword>
<dbReference type="PANTHER" id="PTHR43072">
    <property type="entry name" value="N-ACETYLTRANSFERASE"/>
    <property type="match status" value="1"/>
</dbReference>
<accession>A0ABM7H2A6</accession>
<dbReference type="RefSeq" id="WP_221057445.1">
    <property type="nucleotide sequence ID" value="NZ_AP019781.1"/>
</dbReference>
<proteinExistence type="predicted"/>
<evidence type="ECO:0000313" key="5">
    <source>
        <dbReference type="Proteomes" id="UP000824969"/>
    </source>
</evidence>
<evidence type="ECO:0000256" key="1">
    <source>
        <dbReference type="ARBA" id="ARBA00022679"/>
    </source>
</evidence>
<keyword evidence="1" id="KW-0808">Transferase</keyword>
<sequence length="164" mass="18258">MPEYTLSPVGESDRTGIVDIFNHYVEHTFAAYPEEKVPYAFFDMILGIARTYPVVTVRDAAGEVAGFGMLRPHNPMPAFARTAEITCFLRPDLSGRGIGSEVLGYLETGGKKRGIACILASISSRNEGSIRFHRRHGFVECGRFRNVGSKHGVLFDVVWMQKFL</sequence>
<dbReference type="InterPro" id="IPR000182">
    <property type="entry name" value="GNAT_dom"/>
</dbReference>
<evidence type="ECO:0000259" key="3">
    <source>
        <dbReference type="PROSITE" id="PS51186"/>
    </source>
</evidence>
<dbReference type="Pfam" id="PF00583">
    <property type="entry name" value="Acetyltransf_1"/>
    <property type="match status" value="1"/>
</dbReference>
<dbReference type="EMBL" id="AP019781">
    <property type="protein sequence ID" value="BBL66944.1"/>
    <property type="molecule type" value="Genomic_DNA"/>
</dbReference>
<evidence type="ECO:0000313" key="4">
    <source>
        <dbReference type="EMBL" id="BBL66944.1"/>
    </source>
</evidence>
<dbReference type="PANTHER" id="PTHR43072:SF23">
    <property type="entry name" value="UPF0039 PROTEIN C11D3.02C"/>
    <property type="match status" value="1"/>
</dbReference>
<name>A0ABM7H2A6_9EURY</name>
<reference evidence="4 5" key="1">
    <citation type="submission" date="2019-06" db="EMBL/GenBank/DDBJ databases">
        <title>Complete genome sequence of Methanoculleus chikugoensis strain MG62.</title>
        <authorList>
            <person name="Asakawa S."/>
            <person name="Dianou D."/>
        </authorList>
    </citation>
    <scope>NUCLEOTIDE SEQUENCE [LARGE SCALE GENOMIC DNA]</scope>
    <source>
        <strain evidence="4 5">MG62</strain>
    </source>
</reference>
<evidence type="ECO:0000256" key="2">
    <source>
        <dbReference type="ARBA" id="ARBA00023315"/>
    </source>
</evidence>
<protein>
    <submittedName>
        <fullName evidence="4">N-acetyltransferase</fullName>
    </submittedName>
</protein>
<dbReference type="PROSITE" id="PS51186">
    <property type="entry name" value="GNAT"/>
    <property type="match status" value="1"/>
</dbReference>
<gene>
    <name evidence="4" type="ORF">MchiMG62_01250</name>
</gene>
<dbReference type="GeneID" id="66129621"/>
<dbReference type="CDD" id="cd04301">
    <property type="entry name" value="NAT_SF"/>
    <property type="match status" value="1"/>
</dbReference>
<feature type="domain" description="N-acetyltransferase" evidence="3">
    <location>
        <begin position="4"/>
        <end position="164"/>
    </location>
</feature>
<dbReference type="Proteomes" id="UP000824969">
    <property type="component" value="Chromosome"/>
</dbReference>
<organism evidence="4 5">
    <name type="scientific">Methanoculleus chikugoensis</name>
    <dbReference type="NCBI Taxonomy" id="118126"/>
    <lineage>
        <taxon>Archaea</taxon>
        <taxon>Methanobacteriati</taxon>
        <taxon>Methanobacteriota</taxon>
        <taxon>Stenosarchaea group</taxon>
        <taxon>Methanomicrobia</taxon>
        <taxon>Methanomicrobiales</taxon>
        <taxon>Methanomicrobiaceae</taxon>
        <taxon>Methanoculleus</taxon>
    </lineage>
</organism>
<keyword evidence="2" id="KW-0012">Acyltransferase</keyword>